<gene>
    <name evidence="3" type="ORF">RIMI_LOCUS17404264</name>
</gene>
<name>A0ABN9MA10_9NEOB</name>
<sequence length="124" mass="13974">MYFILGLEHVEEEADHEDDDMNGPRVALVFVPLEPEMSHPNVIPSETEEPTPPTEEKTTTPCETAVMTSKVFPIVTERSFITFIRVTIICSLAFVPLLIYRCIIKDKGSKGNTKHLTRRSSPSQ</sequence>
<proteinExistence type="predicted"/>
<organism evidence="3 4">
    <name type="scientific">Ranitomeya imitator</name>
    <name type="common">mimic poison frog</name>
    <dbReference type="NCBI Taxonomy" id="111125"/>
    <lineage>
        <taxon>Eukaryota</taxon>
        <taxon>Metazoa</taxon>
        <taxon>Chordata</taxon>
        <taxon>Craniata</taxon>
        <taxon>Vertebrata</taxon>
        <taxon>Euteleostomi</taxon>
        <taxon>Amphibia</taxon>
        <taxon>Batrachia</taxon>
        <taxon>Anura</taxon>
        <taxon>Neobatrachia</taxon>
        <taxon>Hyloidea</taxon>
        <taxon>Dendrobatidae</taxon>
        <taxon>Dendrobatinae</taxon>
        <taxon>Ranitomeya</taxon>
    </lineage>
</organism>
<keyword evidence="2" id="KW-1133">Transmembrane helix</keyword>
<evidence type="ECO:0000313" key="4">
    <source>
        <dbReference type="Proteomes" id="UP001176940"/>
    </source>
</evidence>
<reference evidence="3" key="1">
    <citation type="submission" date="2023-07" db="EMBL/GenBank/DDBJ databases">
        <authorList>
            <person name="Stuckert A."/>
        </authorList>
    </citation>
    <scope>NUCLEOTIDE SEQUENCE</scope>
</reference>
<dbReference type="EMBL" id="CAUEEQ010050714">
    <property type="protein sequence ID" value="CAJ0960716.1"/>
    <property type="molecule type" value="Genomic_DNA"/>
</dbReference>
<evidence type="ECO:0000256" key="2">
    <source>
        <dbReference type="SAM" id="Phobius"/>
    </source>
</evidence>
<protein>
    <submittedName>
        <fullName evidence="3">Uncharacterized protein</fullName>
    </submittedName>
</protein>
<comment type="caution">
    <text evidence="3">The sequence shown here is derived from an EMBL/GenBank/DDBJ whole genome shotgun (WGS) entry which is preliminary data.</text>
</comment>
<keyword evidence="2" id="KW-0472">Membrane</keyword>
<dbReference type="Proteomes" id="UP001176940">
    <property type="component" value="Unassembled WGS sequence"/>
</dbReference>
<accession>A0ABN9MA10</accession>
<feature type="transmembrane region" description="Helical" evidence="2">
    <location>
        <begin position="80"/>
        <end position="100"/>
    </location>
</feature>
<evidence type="ECO:0000256" key="1">
    <source>
        <dbReference type="SAM" id="MobiDB-lite"/>
    </source>
</evidence>
<feature type="region of interest" description="Disordered" evidence="1">
    <location>
        <begin position="39"/>
        <end position="61"/>
    </location>
</feature>
<keyword evidence="4" id="KW-1185">Reference proteome</keyword>
<keyword evidence="2" id="KW-0812">Transmembrane</keyword>
<evidence type="ECO:0000313" key="3">
    <source>
        <dbReference type="EMBL" id="CAJ0960716.1"/>
    </source>
</evidence>